<proteinExistence type="predicted"/>
<organism evidence="2 3">
    <name type="scientific">Pleurotus eryngii</name>
    <name type="common">Boletus of the steppes</name>
    <dbReference type="NCBI Taxonomy" id="5323"/>
    <lineage>
        <taxon>Eukaryota</taxon>
        <taxon>Fungi</taxon>
        <taxon>Dikarya</taxon>
        <taxon>Basidiomycota</taxon>
        <taxon>Agaricomycotina</taxon>
        <taxon>Agaricomycetes</taxon>
        <taxon>Agaricomycetidae</taxon>
        <taxon>Agaricales</taxon>
        <taxon>Pleurotineae</taxon>
        <taxon>Pleurotaceae</taxon>
        <taxon>Pleurotus</taxon>
    </lineage>
</organism>
<feature type="compositionally biased region" description="Basic residues" evidence="1">
    <location>
        <begin position="1"/>
        <end position="12"/>
    </location>
</feature>
<feature type="compositionally biased region" description="Basic residues" evidence="1">
    <location>
        <begin position="379"/>
        <end position="391"/>
    </location>
</feature>
<gene>
    <name evidence="2" type="ORF">BDN71DRAFT_1504419</name>
</gene>
<evidence type="ECO:0000313" key="3">
    <source>
        <dbReference type="Proteomes" id="UP000807025"/>
    </source>
</evidence>
<evidence type="ECO:0000256" key="1">
    <source>
        <dbReference type="SAM" id="MobiDB-lite"/>
    </source>
</evidence>
<feature type="compositionally biased region" description="Polar residues" evidence="1">
    <location>
        <begin position="19"/>
        <end position="28"/>
    </location>
</feature>
<feature type="compositionally biased region" description="Polar residues" evidence="1">
    <location>
        <begin position="125"/>
        <end position="134"/>
    </location>
</feature>
<dbReference type="EMBL" id="MU154540">
    <property type="protein sequence ID" value="KAF9498000.1"/>
    <property type="molecule type" value="Genomic_DNA"/>
</dbReference>
<dbReference type="OrthoDB" id="3015443at2759"/>
<protein>
    <submittedName>
        <fullName evidence="2">Uncharacterized protein</fullName>
    </submittedName>
</protein>
<feature type="compositionally biased region" description="Low complexity" evidence="1">
    <location>
        <begin position="135"/>
        <end position="144"/>
    </location>
</feature>
<feature type="region of interest" description="Disordered" evidence="1">
    <location>
        <begin position="331"/>
        <end position="407"/>
    </location>
</feature>
<dbReference type="Proteomes" id="UP000807025">
    <property type="component" value="Unassembled WGS sequence"/>
</dbReference>
<feature type="region of interest" description="Disordered" evidence="1">
    <location>
        <begin position="1"/>
        <end position="32"/>
    </location>
</feature>
<feature type="region of interest" description="Disordered" evidence="1">
    <location>
        <begin position="125"/>
        <end position="144"/>
    </location>
</feature>
<comment type="caution">
    <text evidence="2">The sequence shown here is derived from an EMBL/GenBank/DDBJ whole genome shotgun (WGS) entry which is preliminary data.</text>
</comment>
<feature type="compositionally biased region" description="Polar residues" evidence="1">
    <location>
        <begin position="346"/>
        <end position="360"/>
    </location>
</feature>
<name>A0A9P6A4E9_PLEER</name>
<dbReference type="AlphaFoldDB" id="A0A9P6A4E9"/>
<sequence length="407" mass="44870">MKLRSQTKKHYKSALALSRSRSGTTSGNPKARIIRSGGTVERIGVDQDPPTRVICPVFDQQRVGATGPAQHRTREMGEDVSDMVVQGGGEDSRCESDGSGYSTEEDEDALYSDSNTSTFRSYAQMESESSNTNITAPSATPSSSSKYALALPLVDKECEWHRCRCCRQIPNVLARAPPFRRSSDEAAQYGTQYYIDFYNFVRTTWATKAEAKSGHPAEGEQFSAGMSTLTMAAAYLRAVDLLKATGHSATNGSNRIASQEYVDELSTEALALDMVEGFVKVRGLLGRVDYWPSSRSSEGGRNFGRANEGDMWLDYYTKRCEWVLRLPRSEKAARCDTDEDEEEQAKSPTRASASGDASKTTSRKRKAPVTQLEVDPKVLKTRFPKARRTTKKVREAGPKRGGSAKVE</sequence>
<feature type="region of interest" description="Disordered" evidence="1">
    <location>
        <begin position="84"/>
        <end position="112"/>
    </location>
</feature>
<keyword evidence="3" id="KW-1185">Reference proteome</keyword>
<reference evidence="2" key="1">
    <citation type="submission" date="2020-11" db="EMBL/GenBank/DDBJ databases">
        <authorList>
            <consortium name="DOE Joint Genome Institute"/>
            <person name="Ahrendt S."/>
            <person name="Riley R."/>
            <person name="Andreopoulos W."/>
            <person name="Labutti K."/>
            <person name="Pangilinan J."/>
            <person name="Ruiz-Duenas F.J."/>
            <person name="Barrasa J.M."/>
            <person name="Sanchez-Garcia M."/>
            <person name="Camarero S."/>
            <person name="Miyauchi S."/>
            <person name="Serrano A."/>
            <person name="Linde D."/>
            <person name="Babiker R."/>
            <person name="Drula E."/>
            <person name="Ayuso-Fernandez I."/>
            <person name="Pacheco R."/>
            <person name="Padilla G."/>
            <person name="Ferreira P."/>
            <person name="Barriuso J."/>
            <person name="Kellner H."/>
            <person name="Castanera R."/>
            <person name="Alfaro M."/>
            <person name="Ramirez L."/>
            <person name="Pisabarro A.G."/>
            <person name="Kuo A."/>
            <person name="Tritt A."/>
            <person name="Lipzen A."/>
            <person name="He G."/>
            <person name="Yan M."/>
            <person name="Ng V."/>
            <person name="Cullen D."/>
            <person name="Martin F."/>
            <person name="Rosso M.-N."/>
            <person name="Henrissat B."/>
            <person name="Hibbett D."/>
            <person name="Martinez A.T."/>
            <person name="Grigoriev I.V."/>
        </authorList>
    </citation>
    <scope>NUCLEOTIDE SEQUENCE</scope>
    <source>
        <strain evidence="2">ATCC 90797</strain>
    </source>
</reference>
<evidence type="ECO:0000313" key="2">
    <source>
        <dbReference type="EMBL" id="KAF9498000.1"/>
    </source>
</evidence>
<accession>A0A9P6A4E9</accession>